<keyword evidence="1" id="KW-0596">Phosphopantetheine</keyword>
<dbReference type="SMART" id="SM00823">
    <property type="entry name" value="PKS_PP"/>
    <property type="match status" value="1"/>
</dbReference>
<dbReference type="InterPro" id="IPR020806">
    <property type="entry name" value="PKS_PP-bd"/>
</dbReference>
<dbReference type="SUPFAM" id="SSF47336">
    <property type="entry name" value="ACP-like"/>
    <property type="match status" value="1"/>
</dbReference>
<gene>
    <name evidence="4" type="ORF">Aph01nite_70860</name>
</gene>
<dbReference type="Gene3D" id="1.10.1200.10">
    <property type="entry name" value="ACP-like"/>
    <property type="match status" value="1"/>
</dbReference>
<sequence>MLEDPVARRLCQLCDSAVLPGANVRPDDDFFARGGDSMQLIRMVTVAEEEFGVEIDALAFFERPTLGSLAVAVRQAQERRGHHE</sequence>
<evidence type="ECO:0000313" key="5">
    <source>
        <dbReference type="Proteomes" id="UP000640052"/>
    </source>
</evidence>
<dbReference type="AlphaFoldDB" id="A0A919QJ46"/>
<reference evidence="4" key="1">
    <citation type="submission" date="2021-01" db="EMBL/GenBank/DDBJ databases">
        <title>Whole genome shotgun sequence of Acrocarpospora phusangensis NBRC 108782.</title>
        <authorList>
            <person name="Komaki H."/>
            <person name="Tamura T."/>
        </authorList>
    </citation>
    <scope>NUCLEOTIDE SEQUENCE</scope>
    <source>
        <strain evidence="4">NBRC 108782</strain>
    </source>
</reference>
<dbReference type="PROSITE" id="PS50075">
    <property type="entry name" value="CARRIER"/>
    <property type="match status" value="1"/>
</dbReference>
<protein>
    <recommendedName>
        <fullName evidence="3">Carrier domain-containing protein</fullName>
    </recommendedName>
</protein>
<dbReference type="EMBL" id="BOOA01000094">
    <property type="protein sequence ID" value="GIH28776.1"/>
    <property type="molecule type" value="Genomic_DNA"/>
</dbReference>
<evidence type="ECO:0000256" key="1">
    <source>
        <dbReference type="ARBA" id="ARBA00022450"/>
    </source>
</evidence>
<dbReference type="InterPro" id="IPR009081">
    <property type="entry name" value="PP-bd_ACP"/>
</dbReference>
<dbReference type="Pfam" id="PF00550">
    <property type="entry name" value="PP-binding"/>
    <property type="match status" value="1"/>
</dbReference>
<comment type="caution">
    <text evidence="4">The sequence shown here is derived from an EMBL/GenBank/DDBJ whole genome shotgun (WGS) entry which is preliminary data.</text>
</comment>
<feature type="domain" description="Carrier" evidence="3">
    <location>
        <begin position="1"/>
        <end position="77"/>
    </location>
</feature>
<dbReference type="InterPro" id="IPR036736">
    <property type="entry name" value="ACP-like_sf"/>
</dbReference>
<dbReference type="GO" id="GO:0031177">
    <property type="term" value="F:phosphopantetheine binding"/>
    <property type="evidence" value="ECO:0007669"/>
    <property type="project" value="InterPro"/>
</dbReference>
<dbReference type="Proteomes" id="UP000640052">
    <property type="component" value="Unassembled WGS sequence"/>
</dbReference>
<keyword evidence="2" id="KW-0597">Phosphoprotein</keyword>
<dbReference type="PANTHER" id="PTHR44845">
    <property type="entry name" value="CARRIER DOMAIN-CONTAINING PROTEIN"/>
    <property type="match status" value="1"/>
</dbReference>
<keyword evidence="5" id="KW-1185">Reference proteome</keyword>
<evidence type="ECO:0000256" key="2">
    <source>
        <dbReference type="ARBA" id="ARBA00022553"/>
    </source>
</evidence>
<evidence type="ECO:0000313" key="4">
    <source>
        <dbReference type="EMBL" id="GIH28776.1"/>
    </source>
</evidence>
<name>A0A919QJ46_9ACTN</name>
<dbReference type="RefSeq" id="WP_204045395.1">
    <property type="nucleotide sequence ID" value="NZ_BOOA01000094.1"/>
</dbReference>
<accession>A0A919QJ46</accession>
<proteinExistence type="predicted"/>
<evidence type="ECO:0000259" key="3">
    <source>
        <dbReference type="PROSITE" id="PS50075"/>
    </source>
</evidence>
<organism evidence="4 5">
    <name type="scientific">Acrocarpospora phusangensis</name>
    <dbReference type="NCBI Taxonomy" id="1070424"/>
    <lineage>
        <taxon>Bacteria</taxon>
        <taxon>Bacillati</taxon>
        <taxon>Actinomycetota</taxon>
        <taxon>Actinomycetes</taxon>
        <taxon>Streptosporangiales</taxon>
        <taxon>Streptosporangiaceae</taxon>
        <taxon>Acrocarpospora</taxon>
    </lineage>
</organism>
<dbReference type="PANTHER" id="PTHR44845:SF7">
    <property type="entry name" value="PLIPASTATIN SYNTHASE SUBUNIT D"/>
    <property type="match status" value="1"/>
</dbReference>